<sequence>MGDANWLTADLAGIQRLADFAVQRANDLRAISKSLTALGESDDNVFGDTGALDAYRTFLGAWTDELSINAGALDELNRKFSDTAVHYQQTDVHWSHNFQSVAPTVQPGGTQPGVTTAGQPGVSSGSGDLPPTELPPQPTPHTN</sequence>
<feature type="compositionally biased region" description="Polar residues" evidence="1">
    <location>
        <begin position="99"/>
        <end position="126"/>
    </location>
</feature>
<protein>
    <submittedName>
        <fullName evidence="2">Uncharacterized protein</fullName>
    </submittedName>
</protein>
<comment type="caution">
    <text evidence="2">The sequence shown here is derived from an EMBL/GenBank/DDBJ whole genome shotgun (WGS) entry which is preliminary data.</text>
</comment>
<proteinExistence type="predicted"/>
<feature type="region of interest" description="Disordered" evidence="1">
    <location>
        <begin position="99"/>
        <end position="143"/>
    </location>
</feature>
<feature type="compositionally biased region" description="Pro residues" evidence="1">
    <location>
        <begin position="132"/>
        <end position="143"/>
    </location>
</feature>
<reference evidence="2 3" key="1">
    <citation type="submission" date="2018-02" db="EMBL/GenBank/DDBJ databases">
        <title>8 Nocardia nova and 1 Nocardia cyriacigeorgica strain used for evolution to TMP-SMX.</title>
        <authorList>
            <person name="Mehta H."/>
            <person name="Weng J."/>
            <person name="Shamoo Y."/>
        </authorList>
    </citation>
    <scope>NUCLEOTIDE SEQUENCE [LARGE SCALE GENOMIC DNA]</scope>
    <source>
        <strain evidence="2 3">ATCC 33727</strain>
    </source>
</reference>
<dbReference type="RefSeq" id="WP_063022805.1">
    <property type="nucleotide sequence ID" value="NZ_PYHS01000004.1"/>
</dbReference>
<evidence type="ECO:0000313" key="2">
    <source>
        <dbReference type="EMBL" id="PSR64270.1"/>
    </source>
</evidence>
<dbReference type="AlphaFoldDB" id="A0A2T2Z937"/>
<dbReference type="EMBL" id="PYHS01000004">
    <property type="protein sequence ID" value="PSR64270.1"/>
    <property type="molecule type" value="Genomic_DNA"/>
</dbReference>
<evidence type="ECO:0000313" key="3">
    <source>
        <dbReference type="Proteomes" id="UP000241647"/>
    </source>
</evidence>
<accession>A0A2T2Z937</accession>
<evidence type="ECO:0000256" key="1">
    <source>
        <dbReference type="SAM" id="MobiDB-lite"/>
    </source>
</evidence>
<gene>
    <name evidence="2" type="ORF">C8259_10855</name>
</gene>
<name>A0A2T2Z937_9NOCA</name>
<organism evidence="2 3">
    <name type="scientific">Nocardia nova</name>
    <dbReference type="NCBI Taxonomy" id="37330"/>
    <lineage>
        <taxon>Bacteria</taxon>
        <taxon>Bacillati</taxon>
        <taxon>Actinomycetota</taxon>
        <taxon>Actinomycetes</taxon>
        <taxon>Mycobacteriales</taxon>
        <taxon>Nocardiaceae</taxon>
        <taxon>Nocardia</taxon>
    </lineage>
</organism>
<dbReference type="Proteomes" id="UP000241647">
    <property type="component" value="Unassembled WGS sequence"/>
</dbReference>